<evidence type="ECO:0000256" key="10">
    <source>
        <dbReference type="ARBA" id="ARBA00022842"/>
    </source>
</evidence>
<protein>
    <submittedName>
        <fullName evidence="17">Heavy metal translocating P-type ATPase</fullName>
    </submittedName>
</protein>
<dbReference type="InterPro" id="IPR021993">
    <property type="entry name" value="ATPase-cat-bd"/>
</dbReference>
<dbReference type="Gene3D" id="3.40.1110.10">
    <property type="entry name" value="Calcium-transporting ATPase, cytoplasmic domain N"/>
    <property type="match status" value="1"/>
</dbReference>
<keyword evidence="9 15" id="KW-0067">ATP-binding</keyword>
<dbReference type="InterPro" id="IPR044492">
    <property type="entry name" value="P_typ_ATPase_HD_dom"/>
</dbReference>
<evidence type="ECO:0000256" key="7">
    <source>
        <dbReference type="ARBA" id="ARBA00022723"/>
    </source>
</evidence>
<evidence type="ECO:0000256" key="4">
    <source>
        <dbReference type="ARBA" id="ARBA00022475"/>
    </source>
</evidence>
<dbReference type="EMBL" id="JANUGU010000001">
    <property type="protein sequence ID" value="MCS0656902.1"/>
    <property type="molecule type" value="Genomic_DNA"/>
</dbReference>
<dbReference type="CDD" id="cd02079">
    <property type="entry name" value="P-type_ATPase_HM"/>
    <property type="match status" value="1"/>
</dbReference>
<evidence type="ECO:0000256" key="15">
    <source>
        <dbReference type="RuleBase" id="RU362081"/>
    </source>
</evidence>
<evidence type="ECO:0000256" key="6">
    <source>
        <dbReference type="ARBA" id="ARBA00022692"/>
    </source>
</evidence>
<dbReference type="Gene3D" id="2.70.150.10">
    <property type="entry name" value="Calcium-transporting ATPase, cytoplasmic transduction domain A"/>
    <property type="match status" value="1"/>
</dbReference>
<keyword evidence="6 15" id="KW-0812">Transmembrane</keyword>
<dbReference type="InterPro" id="IPR018303">
    <property type="entry name" value="ATPase_P-typ_P_site"/>
</dbReference>
<feature type="transmembrane region" description="Helical" evidence="15">
    <location>
        <begin position="242"/>
        <end position="260"/>
    </location>
</feature>
<dbReference type="SUPFAM" id="SSF55008">
    <property type="entry name" value="HMA, heavy metal-associated domain"/>
    <property type="match status" value="1"/>
</dbReference>
<dbReference type="SFLD" id="SFLDG00002">
    <property type="entry name" value="C1.7:_P-type_atpase_like"/>
    <property type="match status" value="1"/>
</dbReference>
<evidence type="ECO:0000256" key="5">
    <source>
        <dbReference type="ARBA" id="ARBA00022553"/>
    </source>
</evidence>
<evidence type="ECO:0000256" key="13">
    <source>
        <dbReference type="ARBA" id="ARBA00023065"/>
    </source>
</evidence>
<keyword evidence="8 15" id="KW-0547">Nucleotide-binding</keyword>
<feature type="transmembrane region" description="Helical" evidence="15">
    <location>
        <begin position="422"/>
        <end position="444"/>
    </location>
</feature>
<keyword evidence="13" id="KW-0406">Ion transport</keyword>
<feature type="transmembrane region" description="Helical" evidence="15">
    <location>
        <begin position="173"/>
        <end position="193"/>
    </location>
</feature>
<dbReference type="InterPro" id="IPR023298">
    <property type="entry name" value="ATPase_P-typ_TM_dom_sf"/>
</dbReference>
<evidence type="ECO:0000313" key="18">
    <source>
        <dbReference type="Proteomes" id="UP001204621"/>
    </source>
</evidence>
<dbReference type="NCBIfam" id="TIGR01494">
    <property type="entry name" value="ATPase_P-type"/>
    <property type="match status" value="2"/>
</dbReference>
<dbReference type="InterPro" id="IPR006121">
    <property type="entry name" value="HMA_dom"/>
</dbReference>
<dbReference type="InterPro" id="IPR001757">
    <property type="entry name" value="P_typ_ATPase"/>
</dbReference>
<dbReference type="InterPro" id="IPR036412">
    <property type="entry name" value="HAD-like_sf"/>
</dbReference>
<keyword evidence="14 15" id="KW-0472">Membrane</keyword>
<dbReference type="PROSITE" id="PS50846">
    <property type="entry name" value="HMA_2"/>
    <property type="match status" value="1"/>
</dbReference>
<evidence type="ECO:0000256" key="11">
    <source>
        <dbReference type="ARBA" id="ARBA00022967"/>
    </source>
</evidence>
<evidence type="ECO:0000313" key="17">
    <source>
        <dbReference type="EMBL" id="MCS0656902.1"/>
    </source>
</evidence>
<dbReference type="SFLD" id="SFLDF00027">
    <property type="entry name" value="p-type_atpase"/>
    <property type="match status" value="1"/>
</dbReference>
<gene>
    <name evidence="17" type="ORF">NX778_02370</name>
</gene>
<comment type="subcellular location">
    <subcellularLocation>
        <location evidence="1">Cell membrane</location>
        <topology evidence="1">Multi-pass membrane protein</topology>
    </subcellularLocation>
</comment>
<dbReference type="Gene3D" id="3.30.70.100">
    <property type="match status" value="1"/>
</dbReference>
<proteinExistence type="inferred from homology"/>
<dbReference type="PANTHER" id="PTHR43520">
    <property type="entry name" value="ATP7, ISOFORM B"/>
    <property type="match status" value="1"/>
</dbReference>
<evidence type="ECO:0000256" key="9">
    <source>
        <dbReference type="ARBA" id="ARBA00022840"/>
    </source>
</evidence>
<dbReference type="Gene3D" id="3.40.50.1000">
    <property type="entry name" value="HAD superfamily/HAD-like"/>
    <property type="match status" value="1"/>
</dbReference>
<dbReference type="InterPro" id="IPR036163">
    <property type="entry name" value="HMA_dom_sf"/>
</dbReference>
<dbReference type="Pfam" id="PF00122">
    <property type="entry name" value="E1-E2_ATPase"/>
    <property type="match status" value="1"/>
</dbReference>
<feature type="transmembrane region" description="Helical" evidence="15">
    <location>
        <begin position="450"/>
        <end position="476"/>
    </location>
</feature>
<keyword evidence="10" id="KW-0460">Magnesium</keyword>
<evidence type="ECO:0000256" key="14">
    <source>
        <dbReference type="ARBA" id="ARBA00023136"/>
    </source>
</evidence>
<dbReference type="RefSeq" id="WP_258810072.1">
    <property type="nucleotide sequence ID" value="NZ_JANUGU010000001.1"/>
</dbReference>
<dbReference type="Pfam" id="PF12156">
    <property type="entry name" value="ATPase-cat_bd"/>
    <property type="match status" value="1"/>
</dbReference>
<feature type="domain" description="HMA" evidence="16">
    <location>
        <begin position="85"/>
        <end position="151"/>
    </location>
</feature>
<comment type="caution">
    <text evidence="17">The sequence shown here is derived from an EMBL/GenBank/DDBJ whole genome shotgun (WGS) entry which is preliminary data.</text>
</comment>
<feature type="transmembrane region" description="Helical" evidence="15">
    <location>
        <begin position="796"/>
        <end position="813"/>
    </location>
</feature>
<evidence type="ECO:0000256" key="8">
    <source>
        <dbReference type="ARBA" id="ARBA00022741"/>
    </source>
</evidence>
<evidence type="ECO:0000256" key="12">
    <source>
        <dbReference type="ARBA" id="ARBA00022989"/>
    </source>
</evidence>
<dbReference type="CDD" id="cd00371">
    <property type="entry name" value="HMA"/>
    <property type="match status" value="1"/>
</dbReference>
<evidence type="ECO:0000259" key="16">
    <source>
        <dbReference type="PROSITE" id="PS50846"/>
    </source>
</evidence>
<keyword evidence="7 15" id="KW-0479">Metal-binding</keyword>
<organism evidence="17 18">
    <name type="scientific">Massilia terrae</name>
    <dbReference type="NCBI Taxonomy" id="1811224"/>
    <lineage>
        <taxon>Bacteria</taxon>
        <taxon>Pseudomonadati</taxon>
        <taxon>Pseudomonadota</taxon>
        <taxon>Betaproteobacteria</taxon>
        <taxon>Burkholderiales</taxon>
        <taxon>Oxalobacteraceae</taxon>
        <taxon>Telluria group</taxon>
        <taxon>Massilia</taxon>
    </lineage>
</organism>
<dbReference type="SUPFAM" id="SSF56784">
    <property type="entry name" value="HAD-like"/>
    <property type="match status" value="1"/>
</dbReference>
<dbReference type="PANTHER" id="PTHR43520:SF5">
    <property type="entry name" value="CATION-TRANSPORTING P-TYPE ATPASE-RELATED"/>
    <property type="match status" value="1"/>
</dbReference>
<dbReference type="SFLD" id="SFLDS00003">
    <property type="entry name" value="Haloacid_Dehalogenase"/>
    <property type="match status" value="1"/>
</dbReference>
<name>A0ABT2CSF5_9BURK</name>
<keyword evidence="3" id="KW-0813">Transport</keyword>
<dbReference type="SUPFAM" id="SSF81653">
    <property type="entry name" value="Calcium ATPase, transduction domain A"/>
    <property type="match status" value="1"/>
</dbReference>
<dbReference type="PRINTS" id="PR00119">
    <property type="entry name" value="CATATPASE"/>
</dbReference>
<feature type="transmembrane region" description="Helical" evidence="15">
    <location>
        <begin position="266"/>
        <end position="284"/>
    </location>
</feature>
<reference evidence="17 18" key="1">
    <citation type="submission" date="2022-08" db="EMBL/GenBank/DDBJ databases">
        <title>Reclassification of Massilia species as members of the genera Telluria, Duganella, Pseudoduganella, Mokoshia gen. nov. and Zemynaea gen. nov. using orthogonal and non-orthogonal genome-based approaches.</title>
        <authorList>
            <person name="Bowman J.P."/>
        </authorList>
    </citation>
    <scope>NUCLEOTIDE SEQUENCE [LARGE SCALE GENOMIC DNA]</scope>
    <source>
        <strain evidence="17 18">JCM 31606</strain>
    </source>
</reference>
<keyword evidence="5" id="KW-0597">Phosphoprotein</keyword>
<dbReference type="Pfam" id="PF00403">
    <property type="entry name" value="HMA"/>
    <property type="match status" value="1"/>
</dbReference>
<feature type="transmembrane region" description="Helical" evidence="15">
    <location>
        <begin position="205"/>
        <end position="222"/>
    </location>
</feature>
<dbReference type="InterPro" id="IPR008250">
    <property type="entry name" value="ATPase_P-typ_transduc_dom_A_sf"/>
</dbReference>
<keyword evidence="18" id="KW-1185">Reference proteome</keyword>
<accession>A0ABT2CSF5</accession>
<dbReference type="InterPro" id="IPR027256">
    <property type="entry name" value="P-typ_ATPase_IB"/>
</dbReference>
<sequence length="817" mass="86068">MNAVPQPAACFHCGLPVPPGSRWDAHIGGAVRPMCCPGCAAAAQAIADGGLADYYSTRTEYAPRADDAGADAPELALYDQDPDVGDGVFSVEGIRCAACVWLIERRLERLPGVREAALNVATERLRVSWEPGQCRPSDIVRTLRAIGYGAFPYDAQQHGEQLDRARKKLFRQLFIAGLAMMQVMMYAFPVYIATDGTMDDHMRALMHWASLALTVPAVLYSAQPFFRGAWADLKRGMPGMDVPVALGIGAAFIGSVASLLRGTGEVYFDSITMFIFLLLASRYYELGARRKAARGLEGLQRALPAASQRMPGYPSSRATELVAVAALRPGDHVLVAPGQAVPADGVIVEGATEADLSLLTGETRTQRRAVGDELPGGAVNAAQAVILRVTAASRDSTLALLVRLVERAGQGKPALALWADRIAAWFVAGLLVLTVAVFLAWHVIDPSRAWSAAIAVLVVSCPCALSLATPTALAAATDRLLRRGALAVQPHVLETLARATHIVFDKTGTLTMGRPQLRAATALDGVDEQECLRIAAALEAANEHPIALALRAAAPVHAVAHDLRYVVGEGIEGVVDGIKYRLGSEHFVTAVAGSTVVPAQAGTHRPRDGMLSMGPRLRGDDGVSCVWLGSQCGWLARFELADSARPEAHDIIGRFKEAGKTVVLLSGDEPQAVQAIARELGIDEALGGQLPQDKLDYVRKLQAQGAVVAMVGDGINDAAVLRGADVSFAMGGGAALAQLNADCVLLGDGLAPLADAADTALRTLKVIRQNLGWATVYNLAAIPAAAFGLLNPWLSGVGMAASSALVVANALRLRKGN</sequence>
<dbReference type="PROSITE" id="PS00154">
    <property type="entry name" value="ATPASE_E1_E2"/>
    <property type="match status" value="1"/>
</dbReference>
<dbReference type="InterPro" id="IPR059000">
    <property type="entry name" value="ATPase_P-type_domA"/>
</dbReference>
<dbReference type="Pfam" id="PF00702">
    <property type="entry name" value="Hydrolase"/>
    <property type="match status" value="1"/>
</dbReference>
<dbReference type="SUPFAM" id="SSF81665">
    <property type="entry name" value="Calcium ATPase, transmembrane domain M"/>
    <property type="match status" value="1"/>
</dbReference>
<dbReference type="Proteomes" id="UP001204621">
    <property type="component" value="Unassembled WGS sequence"/>
</dbReference>
<dbReference type="InterPro" id="IPR023299">
    <property type="entry name" value="ATPase_P-typ_cyto_dom_N"/>
</dbReference>
<keyword evidence="12 15" id="KW-1133">Transmembrane helix</keyword>
<evidence type="ECO:0000256" key="3">
    <source>
        <dbReference type="ARBA" id="ARBA00022448"/>
    </source>
</evidence>
<dbReference type="NCBIfam" id="TIGR01525">
    <property type="entry name" value="ATPase-IB_hvy"/>
    <property type="match status" value="1"/>
</dbReference>
<dbReference type="InterPro" id="IPR023214">
    <property type="entry name" value="HAD_sf"/>
</dbReference>
<keyword evidence="11" id="KW-1278">Translocase</keyword>
<feature type="transmembrane region" description="Helical" evidence="15">
    <location>
        <begin position="771"/>
        <end position="790"/>
    </location>
</feature>
<keyword evidence="4 15" id="KW-1003">Cell membrane</keyword>
<evidence type="ECO:0000256" key="2">
    <source>
        <dbReference type="ARBA" id="ARBA00006024"/>
    </source>
</evidence>
<comment type="similarity">
    <text evidence="2 15">Belongs to the cation transport ATPase (P-type) (TC 3.A.3) family. Type IB subfamily.</text>
</comment>
<evidence type="ECO:0000256" key="1">
    <source>
        <dbReference type="ARBA" id="ARBA00004651"/>
    </source>
</evidence>